<protein>
    <submittedName>
        <fullName evidence="2">Uncharacterized protein</fullName>
    </submittedName>
</protein>
<reference evidence="2" key="1">
    <citation type="submission" date="2022-11" db="UniProtKB">
        <authorList>
            <consortium name="WormBaseParasite"/>
        </authorList>
    </citation>
    <scope>IDENTIFICATION</scope>
</reference>
<dbReference type="WBParaSite" id="ES5_v2.g15168.t1">
    <property type="protein sequence ID" value="ES5_v2.g15168.t1"/>
    <property type="gene ID" value="ES5_v2.g15168"/>
</dbReference>
<accession>A0AC34FEY5</accession>
<organism evidence="1 2">
    <name type="scientific">Panagrolaimus sp. ES5</name>
    <dbReference type="NCBI Taxonomy" id="591445"/>
    <lineage>
        <taxon>Eukaryota</taxon>
        <taxon>Metazoa</taxon>
        <taxon>Ecdysozoa</taxon>
        <taxon>Nematoda</taxon>
        <taxon>Chromadorea</taxon>
        <taxon>Rhabditida</taxon>
        <taxon>Tylenchina</taxon>
        <taxon>Panagrolaimomorpha</taxon>
        <taxon>Panagrolaimoidea</taxon>
        <taxon>Panagrolaimidae</taxon>
        <taxon>Panagrolaimus</taxon>
    </lineage>
</organism>
<name>A0AC34FEY5_9BILA</name>
<proteinExistence type="predicted"/>
<dbReference type="Proteomes" id="UP000887579">
    <property type="component" value="Unplaced"/>
</dbReference>
<sequence>MFTPSVVVNPEKGVGFVNPEKNFVAYVKPEGKKIKVSVISVEAAMPISDELSYDNVKAFMDAIPLFNRFNGVILNICEYENTDEYPNNFVFCQAVKDELKKLNIKHMFISTSYFIMASFMVGANLTGVKIGDTVLSCTITSQCMICIEFEFTKNGYKFGDFKNSILDLKKSYDDIRDQIIGTCDPTKIILSAPGPNDPSVKALKKILNSRKLVVIEEGLIGYTYKTVVEIYKRMIDKSYVKRYVLPTSPRQYEIGFIMGGKFYRCVTASDGHALPFSKTVCIPRSSLEIAMTYTNNDTKKPEYLQRFNLPKNGHRFEITLKVDKEGLPSYEIESHLIDFIQAIPEKLNRTGLEIPVISFFDNSTVISVYKEGKGYQFLESWNGVYGTELLVAFDKDKPTFFDEASEALRTKATSVITDITELMANPAERLTLPWPFKITRDAKNPVLIEFDNFDGSRKAATPVFLMALILKQLIKALKNDGLNDEQLKNIGFHFSTLNKIHQFEKWRLLNKNMQETCELLKINWNEDTKITI</sequence>
<evidence type="ECO:0000313" key="2">
    <source>
        <dbReference type="WBParaSite" id="ES5_v2.g15168.t1"/>
    </source>
</evidence>
<evidence type="ECO:0000313" key="1">
    <source>
        <dbReference type="Proteomes" id="UP000887579"/>
    </source>
</evidence>